<comment type="caution">
    <text evidence="2">The sequence shown here is derived from an EMBL/GenBank/DDBJ whole genome shotgun (WGS) entry which is preliminary data.</text>
</comment>
<feature type="non-terminal residue" evidence="2">
    <location>
        <position position="260"/>
    </location>
</feature>
<protein>
    <recommendedName>
        <fullName evidence="3">Dystroglycan-type cadherin-like domain-containing protein</fullName>
    </recommendedName>
</protein>
<evidence type="ECO:0000256" key="1">
    <source>
        <dbReference type="SAM" id="MobiDB-lite"/>
    </source>
</evidence>
<dbReference type="GO" id="GO:0016020">
    <property type="term" value="C:membrane"/>
    <property type="evidence" value="ECO:0007669"/>
    <property type="project" value="InterPro"/>
</dbReference>
<organism evidence="2">
    <name type="scientific">marine sediment metagenome</name>
    <dbReference type="NCBI Taxonomy" id="412755"/>
    <lineage>
        <taxon>unclassified sequences</taxon>
        <taxon>metagenomes</taxon>
        <taxon>ecological metagenomes</taxon>
    </lineage>
</organism>
<feature type="region of interest" description="Disordered" evidence="1">
    <location>
        <begin position="1"/>
        <end position="22"/>
    </location>
</feature>
<evidence type="ECO:0000313" key="2">
    <source>
        <dbReference type="EMBL" id="GAG27394.1"/>
    </source>
</evidence>
<dbReference type="Pfam" id="PF05345">
    <property type="entry name" value="He_PIG"/>
    <property type="match status" value="2"/>
</dbReference>
<dbReference type="Gene3D" id="2.60.40.10">
    <property type="entry name" value="Immunoglobulins"/>
    <property type="match status" value="2"/>
</dbReference>
<dbReference type="SUPFAM" id="SSF49313">
    <property type="entry name" value="Cadherin-like"/>
    <property type="match status" value="2"/>
</dbReference>
<reference evidence="2" key="1">
    <citation type="journal article" date="2014" name="Front. Microbiol.">
        <title>High frequency of phylogenetically diverse reductive dehalogenase-homologous genes in deep subseafloor sedimentary metagenomes.</title>
        <authorList>
            <person name="Kawai M."/>
            <person name="Futagami T."/>
            <person name="Toyoda A."/>
            <person name="Takaki Y."/>
            <person name="Nishi S."/>
            <person name="Hori S."/>
            <person name="Arai W."/>
            <person name="Tsubouchi T."/>
            <person name="Morono Y."/>
            <person name="Uchiyama I."/>
            <person name="Ito T."/>
            <person name="Fujiyama A."/>
            <person name="Inagaki F."/>
            <person name="Takami H."/>
        </authorList>
    </citation>
    <scope>NUCLEOTIDE SEQUENCE</scope>
    <source>
        <strain evidence="2">Expedition CK06-06</strain>
    </source>
</reference>
<feature type="non-terminal residue" evidence="2">
    <location>
        <position position="1"/>
    </location>
</feature>
<dbReference type="GO" id="GO:0005509">
    <property type="term" value="F:calcium ion binding"/>
    <property type="evidence" value="ECO:0007669"/>
    <property type="project" value="InterPro"/>
</dbReference>
<sequence length="260" mass="27529">EQQIGPNTPVTVEATNTEGSDTQSFDIDVAGIAPTITSIPIEVAIAGLPYSYDVDANGIPAPGYSLLTAPAGMIIDVNTGLIQWTPTEQQIGPNTPVTVEAANTEGSDTQSFDIAVAGIAPTITSMPVEVAIAGLPYSYDVDANGIPAPDYSLVTAPAGMTINVNTGLIQWTAEPNQIGDVNVIVEANNIAGFDRQSFSITVLPSDNFDDNRRSAMWRLFVEDYGNTWVLEDANRLNVRGTGDVNDLVAFYAANGWSFDV</sequence>
<gene>
    <name evidence="2" type="ORF">S01H1_52069</name>
</gene>
<dbReference type="InterPro" id="IPR015919">
    <property type="entry name" value="Cadherin-like_sf"/>
</dbReference>
<accession>X0W8W5</accession>
<dbReference type="EMBL" id="BARS01033639">
    <property type="protein sequence ID" value="GAG27394.1"/>
    <property type="molecule type" value="Genomic_DNA"/>
</dbReference>
<name>X0W8W5_9ZZZZ</name>
<dbReference type="InterPro" id="IPR013783">
    <property type="entry name" value="Ig-like_fold"/>
</dbReference>
<dbReference type="AlphaFoldDB" id="X0W8W5"/>
<proteinExistence type="predicted"/>
<evidence type="ECO:0008006" key="3">
    <source>
        <dbReference type="Google" id="ProtNLM"/>
    </source>
</evidence>